<dbReference type="SMART" id="SM00516">
    <property type="entry name" value="SEC14"/>
    <property type="match status" value="1"/>
</dbReference>
<dbReference type="InterPro" id="IPR051026">
    <property type="entry name" value="PI/PC_transfer"/>
</dbReference>
<dbReference type="PANTHER" id="PTHR45657">
    <property type="entry name" value="CRAL-TRIO DOMAIN-CONTAINING PROTEIN YKL091C-RELATED"/>
    <property type="match status" value="1"/>
</dbReference>
<dbReference type="VEuPathDB" id="FungiDB:ACJ73_04782"/>
<dbReference type="PROSITE" id="PS50191">
    <property type="entry name" value="CRAL_TRIO"/>
    <property type="match status" value="1"/>
</dbReference>
<feature type="domain" description="CRAL-TRIO" evidence="2">
    <location>
        <begin position="149"/>
        <end position="342"/>
    </location>
</feature>
<dbReference type="Pfam" id="PF00650">
    <property type="entry name" value="CRAL_TRIO"/>
    <property type="match status" value="1"/>
</dbReference>
<name>A0A1J9Q5V6_9EURO</name>
<dbReference type="EMBL" id="LGTZ01000689">
    <property type="protein sequence ID" value="OJD23864.1"/>
    <property type="molecule type" value="Genomic_DNA"/>
</dbReference>
<evidence type="ECO:0000259" key="2">
    <source>
        <dbReference type="PROSITE" id="PS50191"/>
    </source>
</evidence>
<sequence>MTMTLTRTPTNRSNRSRRSRRSSHSHPKSHSQSQELPPVKKTESFEAAAAKASKGEATEGPDPLLGFLNHLSPQQSEALEAFKSIIKQEQLYTEAHGETPASHDDSTLLRFLRARRFDVKGALDQFQLTEEWRKTNRIDALYQSFDIDSYEEARRVYPQWTGRRDRRGIPIYVFVIKNLNSKNMAAYSSGASTSKTSATHASSKIPARLLRLFALYENMIRFVLPLCSELERPHPETPIVNTTNIVDISGVGLKQFWNLKGHMQDASMLATAHYPETLDRIFIIGAPAFFPTVWGWIKRWFDPVTTSKIFILSASEVKSTLSTFMDPSNIPKQYGGELDWNWGDMPSLDEPAKKLAGVLTRVGERGTNEVSAADLSARVTGDTRADFVKGPVAWNDETVEIMGSLDGADRRRSITIPLSKHGQGIDVSAGVSTTGSEALLEKEVVVNGDGRGGVNTDSVTADLAALEVDNEKVPQPASPTPDKGSPIPTAA</sequence>
<gene>
    <name evidence="3" type="ORF">ACJ73_04782</name>
</gene>
<dbReference type="SUPFAM" id="SSF52087">
    <property type="entry name" value="CRAL/TRIO domain"/>
    <property type="match status" value="1"/>
</dbReference>
<dbReference type="STRING" id="1658174.A0A1J9Q5V6"/>
<organism evidence="3 4">
    <name type="scientific">Blastomyces percursus</name>
    <dbReference type="NCBI Taxonomy" id="1658174"/>
    <lineage>
        <taxon>Eukaryota</taxon>
        <taxon>Fungi</taxon>
        <taxon>Dikarya</taxon>
        <taxon>Ascomycota</taxon>
        <taxon>Pezizomycotina</taxon>
        <taxon>Eurotiomycetes</taxon>
        <taxon>Eurotiomycetidae</taxon>
        <taxon>Onygenales</taxon>
        <taxon>Ajellomycetaceae</taxon>
        <taxon>Blastomyces</taxon>
    </lineage>
</organism>
<dbReference type="Gene3D" id="3.40.525.10">
    <property type="entry name" value="CRAL-TRIO lipid binding domain"/>
    <property type="match status" value="1"/>
</dbReference>
<feature type="region of interest" description="Disordered" evidence="1">
    <location>
        <begin position="468"/>
        <end position="491"/>
    </location>
</feature>
<dbReference type="Gene3D" id="1.10.8.20">
    <property type="entry name" value="N-terminal domain of phosphatidylinositol transfer protein sec14p"/>
    <property type="match status" value="1"/>
</dbReference>
<reference evidence="3 4" key="1">
    <citation type="submission" date="2015-08" db="EMBL/GenBank/DDBJ databases">
        <title>Emmonsia species relationships and genome sequence.</title>
        <authorList>
            <person name="Cuomo C.A."/>
            <person name="Schwartz I.S."/>
            <person name="Kenyon C."/>
            <person name="De Hoog G.S."/>
            <person name="Govender N.P."/>
            <person name="Botha A."/>
            <person name="Moreno L."/>
            <person name="De Vries M."/>
            <person name="Munoz J.F."/>
            <person name="Stielow J.B."/>
        </authorList>
    </citation>
    <scope>NUCLEOTIDE SEQUENCE [LARGE SCALE GENOMIC DNA]</scope>
    <source>
        <strain evidence="3 4">EI222</strain>
    </source>
</reference>
<dbReference type="Proteomes" id="UP000242791">
    <property type="component" value="Unassembled WGS sequence"/>
</dbReference>
<dbReference type="OrthoDB" id="30289at2759"/>
<dbReference type="SUPFAM" id="SSF46938">
    <property type="entry name" value="CRAL/TRIO N-terminal domain"/>
    <property type="match status" value="1"/>
</dbReference>
<evidence type="ECO:0000256" key="1">
    <source>
        <dbReference type="SAM" id="MobiDB-lite"/>
    </source>
</evidence>
<evidence type="ECO:0000313" key="3">
    <source>
        <dbReference type="EMBL" id="OJD23864.1"/>
    </source>
</evidence>
<dbReference type="InterPro" id="IPR036273">
    <property type="entry name" value="CRAL/TRIO_N_dom_sf"/>
</dbReference>
<feature type="region of interest" description="Disordered" evidence="1">
    <location>
        <begin position="1"/>
        <end position="64"/>
    </location>
</feature>
<dbReference type="CDD" id="cd00170">
    <property type="entry name" value="SEC14"/>
    <property type="match status" value="1"/>
</dbReference>
<evidence type="ECO:0000313" key="4">
    <source>
        <dbReference type="Proteomes" id="UP000242791"/>
    </source>
</evidence>
<feature type="compositionally biased region" description="Basic residues" evidence="1">
    <location>
        <begin position="14"/>
        <end position="29"/>
    </location>
</feature>
<dbReference type="InterPro" id="IPR011074">
    <property type="entry name" value="CRAL/TRIO_N_dom"/>
</dbReference>
<dbReference type="InterPro" id="IPR036865">
    <property type="entry name" value="CRAL-TRIO_dom_sf"/>
</dbReference>
<dbReference type="AlphaFoldDB" id="A0A1J9Q5V6"/>
<comment type="caution">
    <text evidence="3">The sequence shown here is derived from an EMBL/GenBank/DDBJ whole genome shotgun (WGS) entry which is preliminary data.</text>
</comment>
<dbReference type="PANTHER" id="PTHR45657:SF3">
    <property type="entry name" value="TRANSPORTER, PUTATIVE (AFU_ORTHOLOGUE AFUA_5G09260)-RELATED"/>
    <property type="match status" value="1"/>
</dbReference>
<accession>A0A1J9Q5V6</accession>
<protein>
    <recommendedName>
        <fullName evidence="2">CRAL-TRIO domain-containing protein</fullName>
    </recommendedName>
</protein>
<dbReference type="InterPro" id="IPR001251">
    <property type="entry name" value="CRAL-TRIO_dom"/>
</dbReference>
<keyword evidence="4" id="KW-1185">Reference proteome</keyword>
<dbReference type="SMART" id="SM01100">
    <property type="entry name" value="CRAL_TRIO_N"/>
    <property type="match status" value="1"/>
</dbReference>
<proteinExistence type="predicted"/>
<dbReference type="Pfam" id="PF03765">
    <property type="entry name" value="CRAL_TRIO_N"/>
    <property type="match status" value="1"/>
</dbReference>
<feature type="compositionally biased region" description="Low complexity" evidence="1">
    <location>
        <begin position="1"/>
        <end position="13"/>
    </location>
</feature>